<sequence>MSNGTRWTAVGVLLVINILANVVLNGTWYEIAVSALTGAGILALVVHFFVRGRSEQ</sequence>
<feature type="transmembrane region" description="Helical" evidence="1">
    <location>
        <begin position="7"/>
        <end position="25"/>
    </location>
</feature>
<gene>
    <name evidence="2" type="ORF">AGRA3207_004488</name>
</gene>
<keyword evidence="1" id="KW-0812">Transmembrane</keyword>
<name>A0ABX8QWX3_9ACTN</name>
<evidence type="ECO:0000313" key="2">
    <source>
        <dbReference type="EMBL" id="QXJ23346.1"/>
    </source>
</evidence>
<dbReference type="EMBL" id="CP059572">
    <property type="protein sequence ID" value="QXJ23346.1"/>
    <property type="molecule type" value="Genomic_DNA"/>
</dbReference>
<reference evidence="2" key="1">
    <citation type="submission" date="2020-07" db="EMBL/GenBank/DDBJ databases">
        <authorList>
            <person name="Tarantini F.S."/>
            <person name="Hong K.W."/>
            <person name="Chan K.G."/>
        </authorList>
    </citation>
    <scope>NUCLEOTIDE SEQUENCE</scope>
    <source>
        <strain evidence="2">32-07</strain>
    </source>
</reference>
<organism evidence="2 3">
    <name type="scientific">Actinomadura graeca</name>
    <dbReference type="NCBI Taxonomy" id="2750812"/>
    <lineage>
        <taxon>Bacteria</taxon>
        <taxon>Bacillati</taxon>
        <taxon>Actinomycetota</taxon>
        <taxon>Actinomycetes</taxon>
        <taxon>Streptosporangiales</taxon>
        <taxon>Thermomonosporaceae</taxon>
        <taxon>Actinomadura</taxon>
    </lineage>
</organism>
<proteinExistence type="predicted"/>
<dbReference type="Proteomes" id="UP001049518">
    <property type="component" value="Chromosome"/>
</dbReference>
<accession>A0ABX8QWX3</accession>
<keyword evidence="1" id="KW-0472">Membrane</keyword>
<evidence type="ECO:0000256" key="1">
    <source>
        <dbReference type="SAM" id="Phobius"/>
    </source>
</evidence>
<dbReference type="RefSeq" id="WP_231329032.1">
    <property type="nucleotide sequence ID" value="NZ_CP059572.1"/>
</dbReference>
<keyword evidence="3" id="KW-1185">Reference proteome</keyword>
<keyword evidence="1" id="KW-1133">Transmembrane helix</keyword>
<evidence type="ECO:0000313" key="3">
    <source>
        <dbReference type="Proteomes" id="UP001049518"/>
    </source>
</evidence>
<protein>
    <submittedName>
        <fullName evidence="2">Uncharacterized protein</fullName>
    </submittedName>
</protein>
<feature type="transmembrane region" description="Helical" evidence="1">
    <location>
        <begin position="31"/>
        <end position="50"/>
    </location>
</feature>